<comment type="caution">
    <text evidence="4">The sequence shown here is derived from an EMBL/GenBank/DDBJ whole genome shotgun (WGS) entry which is preliminary data.</text>
</comment>
<keyword evidence="3" id="KW-0732">Signal</keyword>
<feature type="compositionally biased region" description="Low complexity" evidence="1">
    <location>
        <begin position="562"/>
        <end position="592"/>
    </location>
</feature>
<feature type="signal peptide" evidence="3">
    <location>
        <begin position="1"/>
        <end position="26"/>
    </location>
</feature>
<feature type="chain" id="PRO_5038789276" evidence="3">
    <location>
        <begin position="27"/>
        <end position="647"/>
    </location>
</feature>
<evidence type="ECO:0000256" key="2">
    <source>
        <dbReference type="SAM" id="Phobius"/>
    </source>
</evidence>
<reference evidence="4" key="1">
    <citation type="journal article" date="2021" name="PeerJ">
        <title>Extensive microbial diversity within the chicken gut microbiome revealed by metagenomics and culture.</title>
        <authorList>
            <person name="Gilroy R."/>
            <person name="Ravi A."/>
            <person name="Getino M."/>
            <person name="Pursley I."/>
            <person name="Horton D.L."/>
            <person name="Alikhan N.F."/>
            <person name="Baker D."/>
            <person name="Gharbi K."/>
            <person name="Hall N."/>
            <person name="Watson M."/>
            <person name="Adriaenssens E.M."/>
            <person name="Foster-Nyarko E."/>
            <person name="Jarju S."/>
            <person name="Secka A."/>
            <person name="Antonio M."/>
            <person name="Oren A."/>
            <person name="Chaudhuri R.R."/>
            <person name="La Ragione R."/>
            <person name="Hildebrand F."/>
            <person name="Pallen M.J."/>
        </authorList>
    </citation>
    <scope>NUCLEOTIDE SEQUENCE</scope>
    <source>
        <strain evidence="4">ChiBcec15-3976</strain>
    </source>
</reference>
<sequence>MKLKRKLLAGLLTLCMAVGMAVPAFAANGPSSGDMSYAWVQLYDSSVAEPDGSYVLYSNGGEADTVEGAVYDKATNTITLTNYNHPEMTLATNEMGDDLKLHLVGDNHIAELVVWGFGWGGNLEITGDGSLTINENKTSQTAAIRFMAEGTQGLLKVGSNASVTAYKSAGENTYSAAFLSTTSSTLPFQGNLEAALTMTPDSGVEGEYAVGATVIYEDEESYANRTWQLATKDNDGKLYGIYFFEANEYSEGQTDVFELVKVDGLASGNEYLAVAVSQTAGVAWPEGYTKDPEGKTVDAKISNIKTMTLLQKDGETFYWGSDKIEYPPEGGEGTPWYSVYKGLTDKMEIVDYWGDKKEAVIAAPVEGMRNLTKDHKAIPEGYSQVMKKTGTFDYFCTNDVIKAVPVKDPVEPTPTPGDEGKIKDLTYSETGVSISLTNGVPEGTKLYADTMATESVLESKPGLKEELPGLLTVYQITVKDADGKTVEVKNNPMTVKIPMTDQLKGYKYYQAVYLGDPLERFDAVVEGDFLVFETTHLSQYAILGSNTPFETSEKPTDPTDPTDPTTPTDPTDPAGPTDPTTPTDPADLADPTDPAKPEQQGKPSEQTESPQTGDSSNMMLWIGLMLASCGGVIGMAVYSKRKKLHAK</sequence>
<feature type="region of interest" description="Disordered" evidence="1">
    <location>
        <begin position="545"/>
        <end position="616"/>
    </location>
</feature>
<keyword evidence="2" id="KW-1133">Transmembrane helix</keyword>
<dbReference type="Proteomes" id="UP000823909">
    <property type="component" value="Unassembled WGS sequence"/>
</dbReference>
<evidence type="ECO:0000256" key="3">
    <source>
        <dbReference type="SAM" id="SignalP"/>
    </source>
</evidence>
<feature type="compositionally biased region" description="Polar residues" evidence="1">
    <location>
        <begin position="601"/>
        <end position="616"/>
    </location>
</feature>
<accession>A0A9D2RED1</accession>
<evidence type="ECO:0000313" key="5">
    <source>
        <dbReference type="Proteomes" id="UP000823909"/>
    </source>
</evidence>
<protein>
    <submittedName>
        <fullName evidence="4">LPXTG cell wall anchor domain-containing protein</fullName>
    </submittedName>
</protein>
<dbReference type="NCBIfam" id="TIGR01167">
    <property type="entry name" value="LPXTG_anchor"/>
    <property type="match status" value="1"/>
</dbReference>
<evidence type="ECO:0000313" key="4">
    <source>
        <dbReference type="EMBL" id="HJD42087.1"/>
    </source>
</evidence>
<dbReference type="AlphaFoldDB" id="A0A9D2RED1"/>
<feature type="transmembrane region" description="Helical" evidence="2">
    <location>
        <begin position="618"/>
        <end position="638"/>
    </location>
</feature>
<reference evidence="4" key="2">
    <citation type="submission" date="2021-04" db="EMBL/GenBank/DDBJ databases">
        <authorList>
            <person name="Gilroy R."/>
        </authorList>
    </citation>
    <scope>NUCLEOTIDE SEQUENCE</scope>
    <source>
        <strain evidence="4">ChiBcec15-3976</strain>
    </source>
</reference>
<keyword evidence="2" id="KW-0812">Transmembrane</keyword>
<dbReference type="EMBL" id="DWUU01000023">
    <property type="protein sequence ID" value="HJD42087.1"/>
    <property type="molecule type" value="Genomic_DNA"/>
</dbReference>
<proteinExistence type="predicted"/>
<keyword evidence="2" id="KW-0472">Membrane</keyword>
<evidence type="ECO:0000256" key="1">
    <source>
        <dbReference type="SAM" id="MobiDB-lite"/>
    </source>
</evidence>
<organism evidence="4 5">
    <name type="scientific">Candidatus Mediterraneibacter quadrami</name>
    <dbReference type="NCBI Taxonomy" id="2838684"/>
    <lineage>
        <taxon>Bacteria</taxon>
        <taxon>Bacillati</taxon>
        <taxon>Bacillota</taxon>
        <taxon>Clostridia</taxon>
        <taxon>Lachnospirales</taxon>
        <taxon>Lachnospiraceae</taxon>
        <taxon>Mediterraneibacter</taxon>
    </lineage>
</organism>
<name>A0A9D2RED1_9FIRM</name>
<gene>
    <name evidence="4" type="ORF">H9910_03645</name>
</gene>